<evidence type="ECO:0000259" key="2">
    <source>
        <dbReference type="PROSITE" id="PS51272"/>
    </source>
</evidence>
<sequence length="34" mass="3779">MMSGTSETTFAPNNAITREQMAAILMRFCENIAK</sequence>
<reference evidence="3 4" key="1">
    <citation type="submission" date="2013-01" db="EMBL/GenBank/DDBJ databases">
        <title>The Genome Sequence of Butyricicoccus pullicaecorum 1.2.</title>
        <authorList>
            <consortium name="The Broad Institute Genome Sequencing Platform"/>
            <person name="Earl A."/>
            <person name="Ward D."/>
            <person name="Feldgarden M."/>
            <person name="Gevers D."/>
            <person name="Van Immerseel F."/>
            <person name="Eeckhaut V."/>
            <person name="Walker B."/>
            <person name="Young S.K."/>
            <person name="Zeng Q."/>
            <person name="Gargeya S."/>
            <person name="Fitzgerald M."/>
            <person name="Haas B."/>
            <person name="Abouelleil A."/>
            <person name="Alvarado L."/>
            <person name="Arachchi H.M."/>
            <person name="Berlin A.M."/>
            <person name="Chapman S.B."/>
            <person name="Dewar J."/>
            <person name="Goldberg J."/>
            <person name="Griggs A."/>
            <person name="Gujja S."/>
            <person name="Hansen M."/>
            <person name="Howarth C."/>
            <person name="Imamovic A."/>
            <person name="Larimer J."/>
            <person name="McCowan C."/>
            <person name="Murphy C."/>
            <person name="Neiman D."/>
            <person name="Pearson M."/>
            <person name="Priest M."/>
            <person name="Roberts A."/>
            <person name="Saif S."/>
            <person name="Shea T."/>
            <person name="Sisk P."/>
            <person name="Sykes S."/>
            <person name="Wortman J."/>
            <person name="Nusbaum C."/>
            <person name="Birren B."/>
        </authorList>
    </citation>
    <scope>NUCLEOTIDE SEQUENCE [LARGE SCALE GENOMIC DNA]</scope>
    <source>
        <strain evidence="3 4">1.2</strain>
    </source>
</reference>
<proteinExistence type="predicted"/>
<dbReference type="Pfam" id="PF00395">
    <property type="entry name" value="SLH"/>
    <property type="match status" value="1"/>
</dbReference>
<dbReference type="Proteomes" id="UP000013981">
    <property type="component" value="Unassembled WGS sequence"/>
</dbReference>
<dbReference type="HOGENOM" id="CLU_3372678_0_0_9"/>
<evidence type="ECO:0000313" key="4">
    <source>
        <dbReference type="Proteomes" id="UP000013981"/>
    </source>
</evidence>
<evidence type="ECO:0000313" key="3">
    <source>
        <dbReference type="EMBL" id="EOQ35893.1"/>
    </source>
</evidence>
<organism evidence="3 4">
    <name type="scientific">Butyricicoccus pullicaecorum 1.2</name>
    <dbReference type="NCBI Taxonomy" id="1203606"/>
    <lineage>
        <taxon>Bacteria</taxon>
        <taxon>Bacillati</taxon>
        <taxon>Bacillota</taxon>
        <taxon>Clostridia</taxon>
        <taxon>Eubacteriales</taxon>
        <taxon>Butyricicoccaceae</taxon>
        <taxon>Butyricicoccus</taxon>
    </lineage>
</organism>
<keyword evidence="4" id="KW-1185">Reference proteome</keyword>
<comment type="caution">
    <text evidence="3">The sequence shown here is derived from an EMBL/GenBank/DDBJ whole genome shotgun (WGS) entry which is preliminary data.</text>
</comment>
<dbReference type="EMBL" id="AQOB01000010">
    <property type="protein sequence ID" value="EOQ35893.1"/>
    <property type="molecule type" value="Genomic_DNA"/>
</dbReference>
<accession>R8VTP3</accession>
<dbReference type="OrthoDB" id="1864105at2"/>
<dbReference type="RefSeq" id="WP_016148589.1">
    <property type="nucleotide sequence ID" value="NZ_KB976104.1"/>
</dbReference>
<dbReference type="InterPro" id="IPR001119">
    <property type="entry name" value="SLH_dom"/>
</dbReference>
<feature type="domain" description="SLH" evidence="2">
    <location>
        <begin position="1"/>
        <end position="34"/>
    </location>
</feature>
<evidence type="ECO:0000256" key="1">
    <source>
        <dbReference type="ARBA" id="ARBA00022737"/>
    </source>
</evidence>
<name>R8VTP3_9FIRM</name>
<dbReference type="PROSITE" id="PS51272">
    <property type="entry name" value="SLH"/>
    <property type="match status" value="1"/>
</dbReference>
<keyword evidence="1" id="KW-0677">Repeat</keyword>
<gene>
    <name evidence="3" type="ORF">HMPREF1526_02473</name>
</gene>
<protein>
    <recommendedName>
        <fullName evidence="2">SLH domain-containing protein</fullName>
    </recommendedName>
</protein>
<dbReference type="AlphaFoldDB" id="R8VTP3"/>